<dbReference type="CDD" id="cd05498">
    <property type="entry name" value="Bromo_Brdt_II_like"/>
    <property type="match status" value="1"/>
</dbReference>
<feature type="region of interest" description="Disordered" evidence="4">
    <location>
        <begin position="411"/>
        <end position="478"/>
    </location>
</feature>
<dbReference type="InterPro" id="IPR027353">
    <property type="entry name" value="NET_dom"/>
</dbReference>
<dbReference type="InterPro" id="IPR036427">
    <property type="entry name" value="Bromodomain-like_sf"/>
</dbReference>
<evidence type="ECO:0000256" key="4">
    <source>
        <dbReference type="SAM" id="MobiDB-lite"/>
    </source>
</evidence>
<dbReference type="PANTHER" id="PTHR22880:SF225">
    <property type="entry name" value="BROMODOMAIN-CONTAINING PROTEIN BET-1-RELATED"/>
    <property type="match status" value="1"/>
</dbReference>
<feature type="domain" description="Bromo" evidence="5">
    <location>
        <begin position="521"/>
        <end position="593"/>
    </location>
</feature>
<dbReference type="Pfam" id="PF17035">
    <property type="entry name" value="BET"/>
    <property type="match status" value="1"/>
</dbReference>
<dbReference type="SMART" id="SM00297">
    <property type="entry name" value="BROMO"/>
    <property type="match status" value="2"/>
</dbReference>
<dbReference type="OrthoDB" id="21449at2759"/>
<dbReference type="STRING" id="947166.A0A1D1V710"/>
<dbReference type="GO" id="GO:0000785">
    <property type="term" value="C:chromatin"/>
    <property type="evidence" value="ECO:0007669"/>
    <property type="project" value="TreeGrafter"/>
</dbReference>
<reference evidence="7 8" key="1">
    <citation type="journal article" date="2016" name="Nat. Commun.">
        <title>Extremotolerant tardigrade genome and improved radiotolerance of human cultured cells by tardigrade-unique protein.</title>
        <authorList>
            <person name="Hashimoto T."/>
            <person name="Horikawa D.D."/>
            <person name="Saito Y."/>
            <person name="Kuwahara H."/>
            <person name="Kozuka-Hata H."/>
            <person name="Shin-I T."/>
            <person name="Minakuchi Y."/>
            <person name="Ohishi K."/>
            <person name="Motoyama A."/>
            <person name="Aizu T."/>
            <person name="Enomoto A."/>
            <person name="Kondo K."/>
            <person name="Tanaka S."/>
            <person name="Hara Y."/>
            <person name="Koshikawa S."/>
            <person name="Sagara H."/>
            <person name="Miura T."/>
            <person name="Yokobori S."/>
            <person name="Miyagawa K."/>
            <person name="Suzuki Y."/>
            <person name="Kubo T."/>
            <person name="Oyama M."/>
            <person name="Kohara Y."/>
            <person name="Fujiyama A."/>
            <person name="Arakawa K."/>
            <person name="Katayama T."/>
            <person name="Toyoda A."/>
            <person name="Kunieda T."/>
        </authorList>
    </citation>
    <scope>NUCLEOTIDE SEQUENCE [LARGE SCALE GENOMIC DNA]</scope>
    <source>
        <strain evidence="7 8">YOKOZUNA-1</strain>
    </source>
</reference>
<dbReference type="Gene3D" id="1.20.1270.220">
    <property type="match status" value="1"/>
</dbReference>
<dbReference type="PROSITE" id="PS00633">
    <property type="entry name" value="BROMODOMAIN_1"/>
    <property type="match status" value="2"/>
</dbReference>
<accession>A0A1D1V710</accession>
<dbReference type="PRINTS" id="PR00503">
    <property type="entry name" value="BROMODOMAIN"/>
</dbReference>
<dbReference type="Gene3D" id="1.20.920.10">
    <property type="entry name" value="Bromodomain-like"/>
    <property type="match status" value="2"/>
</dbReference>
<name>A0A1D1V710_RAMVA</name>
<feature type="compositionally biased region" description="Low complexity" evidence="4">
    <location>
        <begin position="942"/>
        <end position="962"/>
    </location>
</feature>
<feature type="compositionally biased region" description="Acidic residues" evidence="4">
    <location>
        <begin position="637"/>
        <end position="658"/>
    </location>
</feature>
<keyword evidence="8" id="KW-1185">Reference proteome</keyword>
<dbReference type="GO" id="GO:0005634">
    <property type="term" value="C:nucleus"/>
    <property type="evidence" value="ECO:0007669"/>
    <property type="project" value="TreeGrafter"/>
</dbReference>
<evidence type="ECO:0000256" key="2">
    <source>
        <dbReference type="ARBA" id="ARBA00023117"/>
    </source>
</evidence>
<keyword evidence="2 3" id="KW-0103">Bromodomain</keyword>
<dbReference type="InterPro" id="IPR018359">
    <property type="entry name" value="Bromodomain_CS"/>
</dbReference>
<dbReference type="AlphaFoldDB" id="A0A1D1V710"/>
<feature type="compositionally biased region" description="Basic and acidic residues" evidence="4">
    <location>
        <begin position="142"/>
        <end position="161"/>
    </location>
</feature>
<evidence type="ECO:0000259" key="5">
    <source>
        <dbReference type="PROSITE" id="PS50014"/>
    </source>
</evidence>
<dbReference type="GO" id="GO:0006355">
    <property type="term" value="P:regulation of DNA-templated transcription"/>
    <property type="evidence" value="ECO:0007669"/>
    <property type="project" value="TreeGrafter"/>
</dbReference>
<evidence type="ECO:0000259" key="6">
    <source>
        <dbReference type="PROSITE" id="PS51525"/>
    </source>
</evidence>
<dbReference type="InterPro" id="IPR001487">
    <property type="entry name" value="Bromodomain"/>
</dbReference>
<feature type="region of interest" description="Disordered" evidence="4">
    <location>
        <begin position="343"/>
        <end position="371"/>
    </location>
</feature>
<dbReference type="InterPro" id="IPR043509">
    <property type="entry name" value="Bromo_Brdt_II"/>
</dbReference>
<feature type="region of interest" description="Disordered" evidence="4">
    <location>
        <begin position="1"/>
        <end position="162"/>
    </location>
</feature>
<dbReference type="FunFam" id="1.20.1270.220:FF:000001">
    <property type="entry name" value="bromodomain-containing protein 2 isoform X1"/>
    <property type="match status" value="1"/>
</dbReference>
<dbReference type="PROSITE" id="PS50014">
    <property type="entry name" value="BROMODOMAIN_2"/>
    <property type="match status" value="2"/>
</dbReference>
<keyword evidence="1" id="KW-0677">Repeat</keyword>
<dbReference type="GO" id="GO:0006338">
    <property type="term" value="P:chromatin remodeling"/>
    <property type="evidence" value="ECO:0007669"/>
    <property type="project" value="TreeGrafter"/>
</dbReference>
<feature type="compositionally biased region" description="Basic and acidic residues" evidence="4">
    <location>
        <begin position="69"/>
        <end position="82"/>
    </location>
</feature>
<feature type="domain" description="NET" evidence="6">
    <location>
        <begin position="798"/>
        <end position="880"/>
    </location>
</feature>
<evidence type="ECO:0000313" key="7">
    <source>
        <dbReference type="EMBL" id="GAU95457.1"/>
    </source>
</evidence>
<organism evidence="7 8">
    <name type="scientific">Ramazzottius varieornatus</name>
    <name type="common">Water bear</name>
    <name type="synonym">Tardigrade</name>
    <dbReference type="NCBI Taxonomy" id="947166"/>
    <lineage>
        <taxon>Eukaryota</taxon>
        <taxon>Metazoa</taxon>
        <taxon>Ecdysozoa</taxon>
        <taxon>Tardigrada</taxon>
        <taxon>Eutardigrada</taxon>
        <taxon>Parachela</taxon>
        <taxon>Hypsibioidea</taxon>
        <taxon>Ramazzottiidae</taxon>
        <taxon>Ramazzottius</taxon>
    </lineage>
</organism>
<dbReference type="InterPro" id="IPR038336">
    <property type="entry name" value="NET_sf"/>
</dbReference>
<feature type="compositionally biased region" description="Low complexity" evidence="4">
    <location>
        <begin position="910"/>
        <end position="919"/>
    </location>
</feature>
<feature type="region of interest" description="Disordered" evidence="4">
    <location>
        <begin position="871"/>
        <end position="962"/>
    </location>
</feature>
<dbReference type="PANTHER" id="PTHR22880">
    <property type="entry name" value="FALZ-RELATED BROMODOMAIN-CONTAINING PROTEINS"/>
    <property type="match status" value="1"/>
</dbReference>
<evidence type="ECO:0000256" key="1">
    <source>
        <dbReference type="ARBA" id="ARBA00022737"/>
    </source>
</evidence>
<evidence type="ECO:0000313" key="8">
    <source>
        <dbReference type="Proteomes" id="UP000186922"/>
    </source>
</evidence>
<feature type="compositionally biased region" description="Low complexity" evidence="4">
    <location>
        <begin position="37"/>
        <end position="52"/>
    </location>
</feature>
<proteinExistence type="predicted"/>
<feature type="region of interest" description="Disordered" evidence="4">
    <location>
        <begin position="682"/>
        <end position="818"/>
    </location>
</feature>
<feature type="compositionally biased region" description="Low complexity" evidence="4">
    <location>
        <begin position="757"/>
        <end position="770"/>
    </location>
</feature>
<feature type="compositionally biased region" description="Basic residues" evidence="4">
    <location>
        <begin position="899"/>
        <end position="909"/>
    </location>
</feature>
<feature type="region of interest" description="Disordered" evidence="4">
    <location>
        <begin position="614"/>
        <end position="660"/>
    </location>
</feature>
<feature type="compositionally biased region" description="Polar residues" evidence="4">
    <location>
        <begin position="122"/>
        <end position="132"/>
    </location>
</feature>
<sequence length="962" mass="103947">MTIMDVEQQAEAGAQLVDKIHGPHTVDSPPPSSGQHLDNLVSSSVSSDNSNSTHHDEGETQPEEPVEVDSNKVENEAVKETRIITVEPPTEELPVATSSSSPPPLAISEEITEEKPEDTKTKAVQSPQNSQAEVQPEETQPEEVKQEVKAEQVKDEAKNEEAVDASVELPVVPPQNVEEVEKPREVAPVALPYVPSPPPSTESRAPVINGIVQPSFMLPPGRTPVLTNQLRFLQNNVIKAMWAHKFSAPFKAPVDAVRLNLPDYHTVITHPMDMGTIKKRLENFWYTSGQQCVEDFRLMFNNCYRYNPPGHIIYQWAQELEKNLNSRLSSLPTPELIVPFATKSKSSKKAPAPKRAANPVVKNEVSSSNGERSAYNAQVGINLANASQSNKEAQSSQAGLNSAPVFLRNAGGPSTNEPPIMPQPTVQPTTMKGIPSTKKGVKRKADTTTPLMEAPISFRPSLPLTPQSSVGQHHSKRTIKAPTRDLPDEVIPHKISSKNRPPMSDAMRHCSNILKELLGNKHSAYAWPFRKPVDVAALNLRDYFDIIKHPMDLGTIKEKMVNREYSTAREFEQDVRLVFTNCYRYNPAEHDVVKMARQLQQVFESKFAQLPEEIYNAPVPSKPSTSKSKKRPRGDETDASSGDEEDGEDSGTDSDESDDGKTANLLALQQQLAKVQEQIKVLAEHKPKKKKKKVPEGERTSSTPKHGGGGQKRGHSSKVAGPHSPATSASVSPPKKKQKTGGTAGGKDNAAYNKPPTTKAKSGTSTNSKKASSKSKPKTPQTNGGFAQPPTSTAVYDSDAEDNEPPPMSYDETRKLSLDINRLPPEKLGRVVTIIQTREPGLKDTNPDEIEIDFATLKSATLHELRTYVNSILHRRGRPPGSGASKPKKTLQSGEKKAPGKKPGPKKGAKAAAAAAAAAAGGGTASSGGLKKVPGAESGHLSDSSSSSGSSSSGSSSDSDSD</sequence>
<gene>
    <name evidence="7" type="primary">RvY_07070</name>
    <name evidence="7" type="synonym">RvY_07070.1</name>
    <name evidence="7" type="ORF">RvY_07070-1</name>
</gene>
<dbReference type="Pfam" id="PF00439">
    <property type="entry name" value="Bromodomain"/>
    <property type="match status" value="2"/>
</dbReference>
<dbReference type="Proteomes" id="UP000186922">
    <property type="component" value="Unassembled WGS sequence"/>
</dbReference>
<protein>
    <submittedName>
        <fullName evidence="7">Uncharacterized protein</fullName>
    </submittedName>
</protein>
<comment type="caution">
    <text evidence="7">The sequence shown here is derived from an EMBL/GenBank/DDBJ whole genome shotgun (WGS) entry which is preliminary data.</text>
</comment>
<dbReference type="SUPFAM" id="SSF47370">
    <property type="entry name" value="Bromodomain"/>
    <property type="match status" value="2"/>
</dbReference>
<dbReference type="EMBL" id="BDGG01000003">
    <property type="protein sequence ID" value="GAU95457.1"/>
    <property type="molecule type" value="Genomic_DNA"/>
</dbReference>
<evidence type="ECO:0000256" key="3">
    <source>
        <dbReference type="PROSITE-ProRule" id="PRU00035"/>
    </source>
</evidence>
<dbReference type="FunFam" id="1.20.920.10:FF:000003">
    <property type="entry name" value="Bromodomain-containing protein 2"/>
    <property type="match status" value="1"/>
</dbReference>
<dbReference type="InterPro" id="IPR050935">
    <property type="entry name" value="Bromo_chromatin_reader"/>
</dbReference>
<dbReference type="PROSITE" id="PS51525">
    <property type="entry name" value="NET"/>
    <property type="match status" value="1"/>
</dbReference>
<feature type="domain" description="Bromo" evidence="5">
    <location>
        <begin position="242"/>
        <end position="314"/>
    </location>
</feature>